<accession>A0ABU5A447</accession>
<evidence type="ECO:0000313" key="3">
    <source>
        <dbReference type="Proteomes" id="UP001285154"/>
    </source>
</evidence>
<keyword evidence="3" id="KW-1185">Reference proteome</keyword>
<feature type="compositionally biased region" description="Low complexity" evidence="1">
    <location>
        <begin position="47"/>
        <end position="59"/>
    </location>
</feature>
<dbReference type="Proteomes" id="UP001285154">
    <property type="component" value="Unassembled WGS sequence"/>
</dbReference>
<feature type="region of interest" description="Disordered" evidence="1">
    <location>
        <begin position="47"/>
        <end position="78"/>
    </location>
</feature>
<evidence type="ECO:0000256" key="1">
    <source>
        <dbReference type="SAM" id="MobiDB-lite"/>
    </source>
</evidence>
<organism evidence="2 3">
    <name type="scientific">Mesorhizobium vachelliae</name>
    <dbReference type="NCBI Taxonomy" id="3072309"/>
    <lineage>
        <taxon>Bacteria</taxon>
        <taxon>Pseudomonadati</taxon>
        <taxon>Pseudomonadota</taxon>
        <taxon>Alphaproteobacteria</taxon>
        <taxon>Hyphomicrobiales</taxon>
        <taxon>Phyllobacteriaceae</taxon>
        <taxon>Mesorhizobium</taxon>
    </lineage>
</organism>
<protein>
    <submittedName>
        <fullName evidence="2">Uncharacterized protein</fullName>
    </submittedName>
</protein>
<gene>
    <name evidence="2" type="ORF">RFM42_15805</name>
</gene>
<name>A0ABU5A447_9HYPH</name>
<feature type="region of interest" description="Disordered" evidence="1">
    <location>
        <begin position="1"/>
        <end position="25"/>
    </location>
</feature>
<feature type="compositionally biased region" description="Basic and acidic residues" evidence="1">
    <location>
        <begin position="1"/>
        <end position="21"/>
    </location>
</feature>
<dbReference type="RefSeq" id="WP_320248566.1">
    <property type="nucleotide sequence ID" value="NZ_JAVIIQ010000005.1"/>
</dbReference>
<feature type="compositionally biased region" description="Low complexity" evidence="1">
    <location>
        <begin position="112"/>
        <end position="125"/>
    </location>
</feature>
<feature type="region of interest" description="Disordered" evidence="1">
    <location>
        <begin position="112"/>
        <end position="184"/>
    </location>
</feature>
<evidence type="ECO:0000313" key="2">
    <source>
        <dbReference type="EMBL" id="MDX8532461.1"/>
    </source>
</evidence>
<sequence>MADIEKFDGRKSRRSDSKTEAGKVGNALNFALTAGTVGLGLALLDQEQAAASSADSKASFSHDDDGRSDSSVSADQAVPGIDHSKTADHALHVTNADNGPAATNGGEIAARTAAASTLTSESTPETLRHASDSAPSPAAANDGNTANSANDVATVSTPTDTGHSPSAAHINSAEGGTIEGAHGASSVIDSNDALSAAGDALKAVGDVANNLLGDGGGLGVVPMIAETVDTLVGKDGVLGALVGEHNSDVLGGLTVTSNEILEGLVGKDGALGGVLGGGLVGDGDGGVATALTGSHGGIVGGLINAAVGLLGGGASSEAAADGGATAHASDAASTQGVGVTETQADVASGAPSNMFEVAHAALQITEGVADAITPTLTFVGQPIIEDDAHTDTDHSIHVSIQHVA</sequence>
<feature type="compositionally biased region" description="Polar residues" evidence="1">
    <location>
        <begin position="142"/>
        <end position="164"/>
    </location>
</feature>
<comment type="caution">
    <text evidence="2">The sequence shown here is derived from an EMBL/GenBank/DDBJ whole genome shotgun (WGS) entry which is preliminary data.</text>
</comment>
<reference evidence="2 3" key="1">
    <citation type="submission" date="2023-08" db="EMBL/GenBank/DDBJ databases">
        <title>Implementing the SeqCode for naming new Mesorhizobium species isolated from Vachellia karroo root nodules.</title>
        <authorList>
            <person name="Van Lill M."/>
        </authorList>
    </citation>
    <scope>NUCLEOTIDE SEQUENCE [LARGE SCALE GENOMIC DNA]</scope>
    <source>
        <strain evidence="2 3">VK25D</strain>
    </source>
</reference>
<dbReference type="EMBL" id="JAVIIQ010000005">
    <property type="protein sequence ID" value="MDX8532461.1"/>
    <property type="molecule type" value="Genomic_DNA"/>
</dbReference>
<proteinExistence type="predicted"/>